<dbReference type="Pfam" id="PF00308">
    <property type="entry name" value="Bac_DnaA"/>
    <property type="match status" value="1"/>
</dbReference>
<dbReference type="Gene3D" id="3.40.50.300">
    <property type="entry name" value="P-loop containing nucleotide triphosphate hydrolases"/>
    <property type="match status" value="1"/>
</dbReference>
<dbReference type="GO" id="GO:0032297">
    <property type="term" value="P:negative regulation of DNA-templated DNA replication initiation"/>
    <property type="evidence" value="ECO:0007669"/>
    <property type="project" value="InterPro"/>
</dbReference>
<comment type="caution">
    <text evidence="3">The sequence shown here is derived from an EMBL/GenBank/DDBJ whole genome shotgun (WGS) entry which is preliminary data.</text>
</comment>
<feature type="domain" description="Chromosomal replication initiator protein DnaA ATPAse" evidence="1">
    <location>
        <begin position="20"/>
        <end position="164"/>
    </location>
</feature>
<reference evidence="3" key="1">
    <citation type="journal article" date="2016" name="Genome Announc.">
        <title>Draft Genome Sequences of Two Novel Amoeba-Resistant Intranuclear Bacteria, 'Candidatus Berkiella cookevillensis' and 'Candidatus Berkiella aquae'.</title>
        <authorList>
            <person name="Mehari Y.T."/>
            <person name="Arivett B.A."/>
            <person name="Farone A.L."/>
            <person name="Gunderson J.H."/>
            <person name="Farone M.B."/>
        </authorList>
    </citation>
    <scope>NUCLEOTIDE SEQUENCE</scope>
    <source>
        <strain evidence="3">CC99</strain>
    </source>
</reference>
<dbReference type="PANTHER" id="PTHR30050:SF5">
    <property type="entry name" value="DNAA REGULATORY INACTIVATOR HDA"/>
    <property type="match status" value="1"/>
</dbReference>
<reference evidence="3" key="2">
    <citation type="submission" date="2021-06" db="EMBL/GenBank/DDBJ databases">
        <title>Genomic Description and Analysis of Intracellular Bacteria, Candidatus Berkiella cookevillensis and Candidatus Berkiella aquae.</title>
        <authorList>
            <person name="Kidane D.T."/>
            <person name="Mehari Y.T."/>
            <person name="Rice F.C."/>
            <person name="Arivett B.A."/>
            <person name="Farone A.L."/>
            <person name="Berk S.G."/>
            <person name="Farone M.B."/>
        </authorList>
    </citation>
    <scope>NUCLEOTIDE SEQUENCE</scope>
    <source>
        <strain evidence="3">CC99</strain>
    </source>
</reference>
<evidence type="ECO:0000313" key="4">
    <source>
        <dbReference type="Proteomes" id="UP000051494"/>
    </source>
</evidence>
<name>A0AAE3HQE7_9GAMM</name>
<dbReference type="NCBIfam" id="TIGR03420">
    <property type="entry name" value="DnaA_homol_Hda"/>
    <property type="match status" value="1"/>
</dbReference>
<protein>
    <submittedName>
        <fullName evidence="3">DnaA regulatory inactivator Hda</fullName>
    </submittedName>
</protein>
<organism evidence="3 4">
    <name type="scientific">Candidatus Berkiella cookevillensis</name>
    <dbReference type="NCBI Taxonomy" id="437022"/>
    <lineage>
        <taxon>Bacteria</taxon>
        <taxon>Pseudomonadati</taxon>
        <taxon>Pseudomonadota</taxon>
        <taxon>Gammaproteobacteria</taxon>
        <taxon>Candidatus Berkiellales</taxon>
        <taxon>Candidatus Berkiellaceae</taxon>
        <taxon>Candidatus Berkiella</taxon>
    </lineage>
</organism>
<dbReference type="EMBL" id="LKHV02000001">
    <property type="protein sequence ID" value="MCS5708787.1"/>
    <property type="molecule type" value="Genomic_DNA"/>
</dbReference>
<accession>A0AAE3HQE7</accession>
<dbReference type="RefSeq" id="WP_083477408.1">
    <property type="nucleotide sequence ID" value="NZ_LKHV02000001.1"/>
</dbReference>
<dbReference type="SUPFAM" id="SSF52540">
    <property type="entry name" value="P-loop containing nucleoside triphosphate hydrolases"/>
    <property type="match status" value="1"/>
</dbReference>
<keyword evidence="4" id="KW-1185">Reference proteome</keyword>
<dbReference type="PANTHER" id="PTHR30050">
    <property type="entry name" value="CHROMOSOMAL REPLICATION INITIATOR PROTEIN DNAA"/>
    <property type="match status" value="1"/>
</dbReference>
<dbReference type="Proteomes" id="UP000051494">
    <property type="component" value="Unassembled WGS sequence"/>
</dbReference>
<dbReference type="InterPro" id="IPR017788">
    <property type="entry name" value="Hda"/>
</dbReference>
<evidence type="ECO:0000259" key="2">
    <source>
        <dbReference type="Pfam" id="PF22688"/>
    </source>
</evidence>
<gene>
    <name evidence="3" type="primary">hda</name>
    <name evidence="3" type="ORF">CC99x_007700</name>
</gene>
<feature type="domain" description="Hda lid" evidence="2">
    <location>
        <begin position="171"/>
        <end position="235"/>
    </location>
</feature>
<dbReference type="AlphaFoldDB" id="A0AAE3HQE7"/>
<dbReference type="InterPro" id="IPR027417">
    <property type="entry name" value="P-loop_NTPase"/>
</dbReference>
<dbReference type="InterPro" id="IPR013317">
    <property type="entry name" value="DnaA_dom"/>
</dbReference>
<proteinExistence type="predicted"/>
<evidence type="ECO:0000259" key="1">
    <source>
        <dbReference type="Pfam" id="PF00308"/>
    </source>
</evidence>
<dbReference type="GO" id="GO:0006270">
    <property type="term" value="P:DNA replication initiation"/>
    <property type="evidence" value="ECO:0007669"/>
    <property type="project" value="TreeGrafter"/>
</dbReference>
<sequence>MDALMVDIVTENQLPLCLQLKDDCTFESFYAGSNAHIINIIKRAILSPHDEFIYIWGRKGVGCSHLLQAACHFATLHQRASLYLPLKQQLNTNILQDLERTDLVCLDDLDAIAGDKLWEEAIFYLYNRIKTSQKKLIIAAQQPPKGAHIQLMDLRSRLEWGIAVQVHALEDNDLVCALQLRAKKRGMQINQEVAEFIINRVTRSMSSLYLTLEQLDVASLTLQRKITIPFVKKILKL</sequence>
<dbReference type="Gene3D" id="1.10.8.60">
    <property type="match status" value="1"/>
</dbReference>
<evidence type="ECO:0000313" key="3">
    <source>
        <dbReference type="EMBL" id="MCS5708787.1"/>
    </source>
</evidence>
<dbReference type="InterPro" id="IPR055199">
    <property type="entry name" value="Hda_lid"/>
</dbReference>
<dbReference type="Pfam" id="PF22688">
    <property type="entry name" value="Hda_lid"/>
    <property type="match status" value="1"/>
</dbReference>